<evidence type="ECO:0000313" key="3">
    <source>
        <dbReference type="Proteomes" id="UP000178127"/>
    </source>
</evidence>
<keyword evidence="1" id="KW-0812">Transmembrane</keyword>
<keyword evidence="1" id="KW-0472">Membrane</keyword>
<dbReference type="STRING" id="1802620.A3D91_03200"/>
<dbReference type="AlphaFoldDB" id="A0A1F4V8G5"/>
<keyword evidence="1" id="KW-1133">Transmembrane helix</keyword>
<reference evidence="2 3" key="1">
    <citation type="journal article" date="2016" name="Nat. Commun.">
        <title>Thousands of microbial genomes shed light on interconnected biogeochemical processes in an aquifer system.</title>
        <authorList>
            <person name="Anantharaman K."/>
            <person name="Brown C.T."/>
            <person name="Hug L.A."/>
            <person name="Sharon I."/>
            <person name="Castelle C.J."/>
            <person name="Probst A.J."/>
            <person name="Thomas B.C."/>
            <person name="Singh A."/>
            <person name="Wilkins M.J."/>
            <person name="Karaoz U."/>
            <person name="Brodie E.L."/>
            <person name="Williams K.H."/>
            <person name="Hubbard S.S."/>
            <person name="Banfield J.F."/>
        </authorList>
    </citation>
    <scope>NUCLEOTIDE SEQUENCE [LARGE SCALE GENOMIC DNA]</scope>
</reference>
<dbReference type="EMBL" id="MEVD01000018">
    <property type="protein sequence ID" value="OGC52933.1"/>
    <property type="molecule type" value="Genomic_DNA"/>
</dbReference>
<proteinExistence type="predicted"/>
<evidence type="ECO:0000313" key="2">
    <source>
        <dbReference type="EMBL" id="OGC52933.1"/>
    </source>
</evidence>
<comment type="caution">
    <text evidence="2">The sequence shown here is derived from an EMBL/GenBank/DDBJ whole genome shotgun (WGS) entry which is preliminary data.</text>
</comment>
<feature type="transmembrane region" description="Helical" evidence="1">
    <location>
        <begin position="32"/>
        <end position="54"/>
    </location>
</feature>
<sequence length="199" mass="21331">MSTYLYVSSIVLHVSISKSAKQSGLIIMRKGIAAPTILLVVVLFSVAGIVLFSLENNKENDVKGTSNKKTAEEKAGFVFEVNSLSTWELLEYLCTTESECKSGPDSGKRWGTVGGGQASMKSVLVPYQDEWSAYKYLKVYMKPGLSSSGVIFKVSLLNSDTGAQNAVLGDADSKYEAVLVPLGSPVSGQVKVASFNAER</sequence>
<accession>A0A1F4V8G5</accession>
<name>A0A1F4V8G5_UNCKA</name>
<protein>
    <submittedName>
        <fullName evidence="2">Uncharacterized protein</fullName>
    </submittedName>
</protein>
<evidence type="ECO:0000256" key="1">
    <source>
        <dbReference type="SAM" id="Phobius"/>
    </source>
</evidence>
<gene>
    <name evidence="2" type="ORF">A3D91_03200</name>
</gene>
<dbReference type="Proteomes" id="UP000178127">
    <property type="component" value="Unassembled WGS sequence"/>
</dbReference>
<organism evidence="2 3">
    <name type="scientific">candidate division WWE3 bacterium RIFCSPHIGHO2_02_FULL_38_14</name>
    <dbReference type="NCBI Taxonomy" id="1802620"/>
    <lineage>
        <taxon>Bacteria</taxon>
        <taxon>Katanobacteria</taxon>
    </lineage>
</organism>